<dbReference type="Gene3D" id="3.90.180.10">
    <property type="entry name" value="Medium-chain alcohol dehydrogenases, catalytic domain"/>
    <property type="match status" value="1"/>
</dbReference>
<dbReference type="InterPro" id="IPR020843">
    <property type="entry name" value="ER"/>
</dbReference>
<evidence type="ECO:0000256" key="1">
    <source>
        <dbReference type="ARBA" id="ARBA00022857"/>
    </source>
</evidence>
<dbReference type="SMART" id="SM00829">
    <property type="entry name" value="PKS_ER"/>
    <property type="match status" value="1"/>
</dbReference>
<dbReference type="InterPro" id="IPR036291">
    <property type="entry name" value="NAD(P)-bd_dom_sf"/>
</dbReference>
<evidence type="ECO:0000313" key="4">
    <source>
        <dbReference type="EMBL" id="NML65527.1"/>
    </source>
</evidence>
<comment type="caution">
    <text evidence="4">The sequence shown here is derived from an EMBL/GenBank/DDBJ whole genome shotgun (WGS) entry which is preliminary data.</text>
</comment>
<dbReference type="CDD" id="cd05276">
    <property type="entry name" value="p53_inducible_oxidoreductase"/>
    <property type="match status" value="1"/>
</dbReference>
<proteinExistence type="predicted"/>
<keyword evidence="1" id="KW-0521">NADP</keyword>
<dbReference type="InterPro" id="IPR011032">
    <property type="entry name" value="GroES-like_sf"/>
</dbReference>
<dbReference type="SUPFAM" id="SSF51735">
    <property type="entry name" value="NAD(P)-binding Rossmann-fold domains"/>
    <property type="match status" value="1"/>
</dbReference>
<evidence type="ECO:0000313" key="5">
    <source>
        <dbReference type="Proteomes" id="UP000559626"/>
    </source>
</evidence>
<dbReference type="InterPro" id="IPR013154">
    <property type="entry name" value="ADH-like_N"/>
</dbReference>
<gene>
    <name evidence="4" type="ORF">HHL22_09955</name>
</gene>
<sequence>MQAIVITQPGGPEVLQLQERPQPQPAPHEVLIRVRAAGLNRADLAQRAGKYGQEPVAGKVPGLEVAGEVVEVGAQALRWKVGDQVCALLAEGGYAEYAAVDARHCLPIPAGWTLAEAASLPETVLTVWSNVFQQAALQPGETVLVHGGTSGIGLTLIQLATALGSRALATAGSPDKCRAAEQYGAARCIDYNAEDFEQALQGETINVILDIVGGDYTAKNLRLLAPDGRLQYLNAQKGPRVELNLMDIISKRLRLSGSMLRPRPADYKAALTAAVEAHVWPLAASGQLRPVIDRTFPLAEAAAAQKLMASSKHIGKILLVNEGWG</sequence>
<dbReference type="RefSeq" id="WP_169530824.1">
    <property type="nucleotide sequence ID" value="NZ_JABBGH010000001.1"/>
</dbReference>
<evidence type="ECO:0000259" key="3">
    <source>
        <dbReference type="SMART" id="SM00829"/>
    </source>
</evidence>
<dbReference type="Proteomes" id="UP000559626">
    <property type="component" value="Unassembled WGS sequence"/>
</dbReference>
<dbReference type="SUPFAM" id="SSF50129">
    <property type="entry name" value="GroES-like"/>
    <property type="match status" value="1"/>
</dbReference>
<accession>A0A7Y0ADX5</accession>
<dbReference type="Pfam" id="PF08240">
    <property type="entry name" value="ADH_N"/>
    <property type="match status" value="1"/>
</dbReference>
<feature type="domain" description="Enoyl reductase (ER)" evidence="3">
    <location>
        <begin position="10"/>
        <end position="319"/>
    </location>
</feature>
<dbReference type="GO" id="GO:0016651">
    <property type="term" value="F:oxidoreductase activity, acting on NAD(P)H"/>
    <property type="evidence" value="ECO:0007669"/>
    <property type="project" value="TreeGrafter"/>
</dbReference>
<dbReference type="GO" id="GO:0070402">
    <property type="term" value="F:NADPH binding"/>
    <property type="evidence" value="ECO:0007669"/>
    <property type="project" value="TreeGrafter"/>
</dbReference>
<organism evidence="4 5">
    <name type="scientific">Hymenobacter polaris</name>
    <dbReference type="NCBI Taxonomy" id="2682546"/>
    <lineage>
        <taxon>Bacteria</taxon>
        <taxon>Pseudomonadati</taxon>
        <taxon>Bacteroidota</taxon>
        <taxon>Cytophagia</taxon>
        <taxon>Cytophagales</taxon>
        <taxon>Hymenobacteraceae</taxon>
        <taxon>Hymenobacter</taxon>
    </lineage>
</organism>
<dbReference type="PANTHER" id="PTHR48106:SF8">
    <property type="entry name" value="OS02G0805600 PROTEIN"/>
    <property type="match status" value="1"/>
</dbReference>
<dbReference type="NCBIfam" id="TIGR02824">
    <property type="entry name" value="quinone_pig3"/>
    <property type="match status" value="1"/>
</dbReference>
<dbReference type="Pfam" id="PF13602">
    <property type="entry name" value="ADH_zinc_N_2"/>
    <property type="match status" value="1"/>
</dbReference>
<reference evidence="4 5" key="1">
    <citation type="submission" date="2020-04" db="EMBL/GenBank/DDBJ databases">
        <title>Hymenobacter polaris sp. nov., isolated from Arctic soil.</title>
        <authorList>
            <person name="Dahal R.H."/>
        </authorList>
    </citation>
    <scope>NUCLEOTIDE SEQUENCE [LARGE SCALE GENOMIC DNA]</scope>
    <source>
        <strain evidence="4 5">RP-2-7</strain>
    </source>
</reference>
<keyword evidence="5" id="KW-1185">Reference proteome</keyword>
<evidence type="ECO:0000256" key="2">
    <source>
        <dbReference type="ARBA" id="ARBA00023002"/>
    </source>
</evidence>
<dbReference type="PANTHER" id="PTHR48106">
    <property type="entry name" value="QUINONE OXIDOREDUCTASE PIG3-RELATED"/>
    <property type="match status" value="1"/>
</dbReference>
<protein>
    <submittedName>
        <fullName evidence="4">NAD(P)H-quinone oxidoreductase</fullName>
    </submittedName>
</protein>
<dbReference type="EMBL" id="JABBGH010000001">
    <property type="protein sequence ID" value="NML65527.1"/>
    <property type="molecule type" value="Genomic_DNA"/>
</dbReference>
<keyword evidence="2" id="KW-0560">Oxidoreductase</keyword>
<dbReference type="AlphaFoldDB" id="A0A7Y0ADX5"/>
<name>A0A7Y0ADX5_9BACT</name>
<dbReference type="Gene3D" id="3.40.50.720">
    <property type="entry name" value="NAD(P)-binding Rossmann-like Domain"/>
    <property type="match status" value="1"/>
</dbReference>
<dbReference type="InterPro" id="IPR014189">
    <property type="entry name" value="Quinone_OxRdtase_PIG3"/>
</dbReference>